<reference evidence="1 2" key="1">
    <citation type="journal article" date="2021" name="G3 (Bethesda)">
        <title>Improved contiguity of the threespine stickleback genome using long-read sequencing.</title>
        <authorList>
            <person name="Nath S."/>
            <person name="Shaw D.E."/>
            <person name="White M.A."/>
        </authorList>
    </citation>
    <scope>NUCLEOTIDE SEQUENCE [LARGE SCALE GENOMIC DNA]</scope>
    <source>
        <strain evidence="1 2">Lake Benthic</strain>
    </source>
</reference>
<name>A0AAQ4QLD4_GASAC</name>
<proteinExistence type="predicted"/>
<dbReference type="InterPro" id="IPR023578">
    <property type="entry name" value="Ras_GEF_dom_sf"/>
</dbReference>
<dbReference type="SUPFAM" id="SSF48366">
    <property type="entry name" value="Ras GEF"/>
    <property type="match status" value="1"/>
</dbReference>
<accession>A0AAQ4QLD4</accession>
<sequence length="180" mass="19981">MAWKKVECPFEKDRKILQYLLTAPVFTEDALYLASYESEGPENHMEKDRWKSLRCVITHTHTHTHTPSGLWTLSVTPVSSHPPLTRQSRRAAGHTDADLQAVHHAHTHTHTHTLTHSSLFLVTPSLTETRVKDISHLHPPLSHGTVVCLRRMRENLLCGGNPGGADGGRWGPMGADGGVI</sequence>
<reference evidence="1" key="2">
    <citation type="submission" date="2025-08" db="UniProtKB">
        <authorList>
            <consortium name="Ensembl"/>
        </authorList>
    </citation>
    <scope>IDENTIFICATION</scope>
</reference>
<organism evidence="1 2">
    <name type="scientific">Gasterosteus aculeatus aculeatus</name>
    <name type="common">three-spined stickleback</name>
    <dbReference type="NCBI Taxonomy" id="481459"/>
    <lineage>
        <taxon>Eukaryota</taxon>
        <taxon>Metazoa</taxon>
        <taxon>Chordata</taxon>
        <taxon>Craniata</taxon>
        <taxon>Vertebrata</taxon>
        <taxon>Euteleostomi</taxon>
        <taxon>Actinopterygii</taxon>
        <taxon>Neopterygii</taxon>
        <taxon>Teleostei</taxon>
        <taxon>Neoteleostei</taxon>
        <taxon>Acanthomorphata</taxon>
        <taxon>Eupercaria</taxon>
        <taxon>Perciformes</taxon>
        <taxon>Cottioidei</taxon>
        <taxon>Gasterosteales</taxon>
        <taxon>Gasterosteidae</taxon>
        <taxon>Gasterosteus</taxon>
    </lineage>
</organism>
<dbReference type="GeneTree" id="ENSGT00940000155816"/>
<reference evidence="1" key="3">
    <citation type="submission" date="2025-09" db="UniProtKB">
        <authorList>
            <consortium name="Ensembl"/>
        </authorList>
    </citation>
    <scope>IDENTIFICATION</scope>
</reference>
<dbReference type="Proteomes" id="UP000007635">
    <property type="component" value="Unassembled WGS sequence"/>
</dbReference>
<keyword evidence="2" id="KW-1185">Reference proteome</keyword>
<evidence type="ECO:0000313" key="1">
    <source>
        <dbReference type="Ensembl" id="ENSGACP00000051780.1"/>
    </source>
</evidence>
<dbReference type="Ensembl" id="ENSGACT00000037365.1">
    <property type="protein sequence ID" value="ENSGACP00000051780.1"/>
    <property type="gene ID" value="ENSGACG00000026818.1"/>
</dbReference>
<protein>
    <submittedName>
        <fullName evidence="1">Uncharacterized protein</fullName>
    </submittedName>
</protein>
<evidence type="ECO:0000313" key="2">
    <source>
        <dbReference type="Proteomes" id="UP000007635"/>
    </source>
</evidence>
<dbReference type="AlphaFoldDB" id="A0AAQ4QLD4"/>